<evidence type="ECO:0000313" key="4">
    <source>
        <dbReference type="Proteomes" id="UP000582213"/>
    </source>
</evidence>
<dbReference type="OrthoDB" id="36528at2157"/>
<evidence type="ECO:0000313" key="3">
    <source>
        <dbReference type="Proteomes" id="UP000427373"/>
    </source>
</evidence>
<dbReference type="EMBL" id="CP045484">
    <property type="protein sequence ID" value="QGR17342.1"/>
    <property type="molecule type" value="Genomic_DNA"/>
</dbReference>
<protein>
    <submittedName>
        <fullName evidence="2">DUF1955 domain-containing protein</fullName>
    </submittedName>
</protein>
<dbReference type="AlphaFoldDB" id="A0A650CHR6"/>
<reference evidence="1 4" key="2">
    <citation type="submission" date="2020-08" db="EMBL/GenBank/DDBJ databases">
        <title>Genomic Encyclopedia of Type Strains, Phase IV (KMG-IV): sequencing the most valuable type-strain genomes for metagenomic binning, comparative biology and taxonomic classification.</title>
        <authorList>
            <person name="Goeker M."/>
        </authorList>
    </citation>
    <scope>NUCLEOTIDE SEQUENCE [LARGE SCALE GENOMIC DNA]</scope>
    <source>
        <strain evidence="1 4">DSM 12421</strain>
    </source>
</reference>
<dbReference type="Pfam" id="PF09205">
    <property type="entry name" value="DUF1955"/>
    <property type="match status" value="1"/>
</dbReference>
<dbReference type="Gene3D" id="1.25.40.350">
    <property type="match status" value="1"/>
</dbReference>
<dbReference type="Proteomes" id="UP000582213">
    <property type="component" value="Unassembled WGS sequence"/>
</dbReference>
<reference evidence="2 3" key="1">
    <citation type="submission" date="2019-10" db="EMBL/GenBank/DDBJ databases">
        <title>Genome Sequences from Six Type Strain Members of the Archaeal Family Sulfolobaceae: Acidianus ambivalens, Acidianus infernus, Metallosphaera prunae, Stygiolobus azoricus, Sulfolobus metallicus, and Sulfurisphaera ohwakuensis.</title>
        <authorList>
            <person name="Counts J.A."/>
            <person name="Kelly R.M."/>
        </authorList>
    </citation>
    <scope>NUCLEOTIDE SEQUENCE [LARGE SCALE GENOMIC DNA]</scope>
    <source>
        <strain evidence="2 3">TA-1</strain>
    </source>
</reference>
<name>A0A650CHR6_SULOH</name>
<dbReference type="RefSeq" id="WP_156014829.1">
    <property type="nucleotide sequence ID" value="NZ_CP045484.1"/>
</dbReference>
<dbReference type="InterPro" id="IPR036321">
    <property type="entry name" value="ST1625"/>
</dbReference>
<proteinExistence type="predicted"/>
<dbReference type="SUPFAM" id="SSF101424">
    <property type="entry name" value="Hypothetical protein ST1625"/>
    <property type="match status" value="1"/>
</dbReference>
<organism evidence="2 3">
    <name type="scientific">Sulfurisphaera ohwakuensis</name>
    <dbReference type="NCBI Taxonomy" id="69656"/>
    <lineage>
        <taxon>Archaea</taxon>
        <taxon>Thermoproteota</taxon>
        <taxon>Thermoprotei</taxon>
        <taxon>Sulfolobales</taxon>
        <taxon>Sulfolobaceae</taxon>
        <taxon>Sulfurisphaera</taxon>
    </lineage>
</organism>
<evidence type="ECO:0000313" key="2">
    <source>
        <dbReference type="EMBL" id="QGR17342.1"/>
    </source>
</evidence>
<keyword evidence="3" id="KW-1185">Reference proteome</keyword>
<sequence>MTIVKSEIIRKLMDAKKFLLDGYIDEGVKIVLEITKSSTKSEYNWFICNLLESIDCRYMFQVLDKIGSYFDLDKCQNLKSVVECGVINNTLNEHVNKALDILVSQGKRDKLEEIGREILKNNDVSASILVAIANALRRVGDERDATTLLIEACKKGEKEACNAVNTLTVRSVM</sequence>
<dbReference type="InterPro" id="IPR015288">
    <property type="entry name" value="DUF1955"/>
</dbReference>
<accession>A0A650CHR6</accession>
<dbReference type="GeneID" id="42801408"/>
<dbReference type="Proteomes" id="UP000427373">
    <property type="component" value="Chromosome"/>
</dbReference>
<dbReference type="KEGG" id="soh:D1869_09150"/>
<gene>
    <name evidence="2" type="ORF">D1869_09150</name>
    <name evidence="1" type="ORF">HNQ62_002469</name>
</gene>
<dbReference type="EMBL" id="JACHFY010000021">
    <property type="protein sequence ID" value="MBB5254695.1"/>
    <property type="molecule type" value="Genomic_DNA"/>
</dbReference>
<evidence type="ECO:0000313" key="1">
    <source>
        <dbReference type="EMBL" id="MBB5254695.1"/>
    </source>
</evidence>